<dbReference type="Proteomes" id="UP001165143">
    <property type="component" value="Unassembled WGS sequence"/>
</dbReference>
<reference evidence="2" key="1">
    <citation type="submission" date="2023-02" db="EMBL/GenBank/DDBJ databases">
        <title>Kitasatospora phosalacinea NBRC 14362.</title>
        <authorList>
            <person name="Ichikawa N."/>
            <person name="Sato H."/>
            <person name="Tonouchi N."/>
        </authorList>
    </citation>
    <scope>NUCLEOTIDE SEQUENCE</scope>
    <source>
        <strain evidence="2">NBRC 14362</strain>
    </source>
</reference>
<dbReference type="InterPro" id="IPR019646">
    <property type="entry name" value="Aminoglyc_AdlTrfase"/>
</dbReference>
<feature type="region of interest" description="Disordered" evidence="1">
    <location>
        <begin position="1"/>
        <end position="34"/>
    </location>
</feature>
<evidence type="ECO:0000313" key="2">
    <source>
        <dbReference type="EMBL" id="GLW56860.1"/>
    </source>
</evidence>
<protein>
    <submittedName>
        <fullName evidence="2">Uncharacterized protein</fullName>
    </submittedName>
</protein>
<dbReference type="EMBL" id="BSRX01000031">
    <property type="protein sequence ID" value="GLW56860.1"/>
    <property type="molecule type" value="Genomic_DNA"/>
</dbReference>
<evidence type="ECO:0000256" key="1">
    <source>
        <dbReference type="SAM" id="MobiDB-lite"/>
    </source>
</evidence>
<dbReference type="Gene3D" id="3.30.460.40">
    <property type="match status" value="1"/>
</dbReference>
<feature type="region of interest" description="Disordered" evidence="1">
    <location>
        <begin position="85"/>
        <end position="120"/>
    </location>
</feature>
<sequence length="120" mass="12319">MAADRPRRQSARALNGTDLLEVLDPPEGAGATARVGGGWGVDALIGRTTRTQADLDLVVRSDRLDAVRGALVGAGFTEALRDWLPAAPAPHRPGRGSSAPCAGAGGSNYRAANGSPARHR</sequence>
<gene>
    <name evidence="2" type="ORF">Kpho01_48710</name>
</gene>
<dbReference type="Pfam" id="PF10706">
    <property type="entry name" value="Aminoglyc_resit"/>
    <property type="match status" value="1"/>
</dbReference>
<dbReference type="AlphaFoldDB" id="A0A9W6PKV4"/>
<comment type="caution">
    <text evidence="2">The sequence shown here is derived from an EMBL/GenBank/DDBJ whole genome shotgun (WGS) entry which is preliminary data.</text>
</comment>
<name>A0A9W6PKV4_9ACTN</name>
<evidence type="ECO:0000313" key="3">
    <source>
        <dbReference type="Proteomes" id="UP001165143"/>
    </source>
</evidence>
<organism evidence="2 3">
    <name type="scientific">Kitasatospora phosalacinea</name>
    <dbReference type="NCBI Taxonomy" id="2065"/>
    <lineage>
        <taxon>Bacteria</taxon>
        <taxon>Bacillati</taxon>
        <taxon>Actinomycetota</taxon>
        <taxon>Actinomycetes</taxon>
        <taxon>Kitasatosporales</taxon>
        <taxon>Streptomycetaceae</taxon>
        <taxon>Kitasatospora</taxon>
    </lineage>
</organism>
<dbReference type="RefSeq" id="WP_418909878.1">
    <property type="nucleotide sequence ID" value="NZ_BSRX01000031.1"/>
</dbReference>
<accession>A0A9W6PKV4</accession>
<proteinExistence type="predicted"/>